<reference evidence="13 14" key="1">
    <citation type="journal article" date="2023" name="Commun. Biol.">
        <title>Genome analysis of Parmales, the sister group of diatoms, reveals the evolutionary specialization of diatoms from phago-mixotrophs to photoautotrophs.</title>
        <authorList>
            <person name="Ban H."/>
            <person name="Sato S."/>
            <person name="Yoshikawa S."/>
            <person name="Yamada K."/>
            <person name="Nakamura Y."/>
            <person name="Ichinomiya M."/>
            <person name="Sato N."/>
            <person name="Blanc-Mathieu R."/>
            <person name="Endo H."/>
            <person name="Kuwata A."/>
            <person name="Ogata H."/>
        </authorList>
    </citation>
    <scope>NUCLEOTIDE SEQUENCE [LARGE SCALE GENOMIC DNA]</scope>
</reference>
<name>A0ABQ6MD77_9STRA</name>
<evidence type="ECO:0000256" key="8">
    <source>
        <dbReference type="PROSITE-ProRule" id="PRU00290"/>
    </source>
</evidence>
<dbReference type="Gene3D" id="1.20.5.110">
    <property type="match status" value="1"/>
</dbReference>
<evidence type="ECO:0000313" key="13">
    <source>
        <dbReference type="EMBL" id="GMI24156.1"/>
    </source>
</evidence>
<gene>
    <name evidence="13" type="ORF">TeGR_g15029</name>
</gene>
<evidence type="ECO:0000256" key="3">
    <source>
        <dbReference type="ARBA" id="ARBA00022692"/>
    </source>
</evidence>
<dbReference type="PANTHER" id="PTHR21136">
    <property type="entry name" value="SNARE PROTEINS"/>
    <property type="match status" value="1"/>
</dbReference>
<organism evidence="13 14">
    <name type="scientific">Tetraparma gracilis</name>
    <dbReference type="NCBI Taxonomy" id="2962635"/>
    <lineage>
        <taxon>Eukaryota</taxon>
        <taxon>Sar</taxon>
        <taxon>Stramenopiles</taxon>
        <taxon>Ochrophyta</taxon>
        <taxon>Bolidophyceae</taxon>
        <taxon>Parmales</taxon>
        <taxon>Triparmaceae</taxon>
        <taxon>Tetraparma</taxon>
    </lineage>
</organism>
<keyword evidence="5 10" id="KW-1133">Transmembrane helix</keyword>
<proteinExistence type="inferred from homology"/>
<keyword evidence="8 9" id="KW-0175">Coiled coil</keyword>
<dbReference type="CDD" id="cd15843">
    <property type="entry name" value="R-SNARE"/>
    <property type="match status" value="1"/>
</dbReference>
<keyword evidence="2" id="KW-0813">Transport</keyword>
<evidence type="ECO:0000259" key="11">
    <source>
        <dbReference type="PROSITE" id="PS50859"/>
    </source>
</evidence>
<evidence type="ECO:0000256" key="6">
    <source>
        <dbReference type="ARBA" id="ARBA00023136"/>
    </source>
</evidence>
<dbReference type="PROSITE" id="PS50892">
    <property type="entry name" value="V_SNARE"/>
    <property type="match status" value="1"/>
</dbReference>
<dbReference type="InterPro" id="IPR051097">
    <property type="entry name" value="Synaptobrevin-like_transport"/>
</dbReference>
<feature type="domain" description="V-SNARE coiled-coil homology" evidence="12">
    <location>
        <begin position="131"/>
        <end position="191"/>
    </location>
</feature>
<evidence type="ECO:0000256" key="1">
    <source>
        <dbReference type="ARBA" id="ARBA00008025"/>
    </source>
</evidence>
<dbReference type="PROSITE" id="PS50859">
    <property type="entry name" value="LONGIN"/>
    <property type="match status" value="1"/>
</dbReference>
<evidence type="ECO:0000256" key="7">
    <source>
        <dbReference type="ARBA" id="ARBA00046280"/>
    </source>
</evidence>
<dbReference type="EMBL" id="BRYB01004005">
    <property type="protein sequence ID" value="GMI24156.1"/>
    <property type="molecule type" value="Genomic_DNA"/>
</dbReference>
<dbReference type="PRINTS" id="PR00219">
    <property type="entry name" value="SYNAPTOBREVN"/>
</dbReference>
<comment type="similarity">
    <text evidence="1">Belongs to the synaptobrevin family.</text>
</comment>
<feature type="coiled-coil region" evidence="9">
    <location>
        <begin position="160"/>
        <end position="187"/>
    </location>
</feature>
<evidence type="ECO:0000256" key="5">
    <source>
        <dbReference type="ARBA" id="ARBA00022989"/>
    </source>
</evidence>
<dbReference type="InterPro" id="IPR042855">
    <property type="entry name" value="V_SNARE_CC"/>
</dbReference>
<evidence type="ECO:0000256" key="9">
    <source>
        <dbReference type="SAM" id="Coils"/>
    </source>
</evidence>
<feature type="non-terminal residue" evidence="13">
    <location>
        <position position="1"/>
    </location>
</feature>
<dbReference type="InterPro" id="IPR011012">
    <property type="entry name" value="Longin-like_dom_sf"/>
</dbReference>
<dbReference type="PANTHER" id="PTHR21136:SF168">
    <property type="entry name" value="VESICLE-ASSOCIATED MEMBRANE PROTEIN 9"/>
    <property type="match status" value="1"/>
</dbReference>
<evidence type="ECO:0008006" key="15">
    <source>
        <dbReference type="Google" id="ProtNLM"/>
    </source>
</evidence>
<comment type="caution">
    <text evidence="13">The sequence shown here is derived from an EMBL/GenBank/DDBJ whole genome shotgun (WGS) entry which is preliminary data.</text>
</comment>
<evidence type="ECO:0000256" key="10">
    <source>
        <dbReference type="SAM" id="Phobius"/>
    </source>
</evidence>
<dbReference type="InterPro" id="IPR010908">
    <property type="entry name" value="Longin_dom"/>
</dbReference>
<dbReference type="Proteomes" id="UP001165060">
    <property type="component" value="Unassembled WGS sequence"/>
</dbReference>
<keyword evidence="4" id="KW-0653">Protein transport</keyword>
<feature type="transmembrane region" description="Helical" evidence="10">
    <location>
        <begin position="197"/>
        <end position="215"/>
    </location>
</feature>
<feature type="domain" description="Longin" evidence="11">
    <location>
        <begin position="12"/>
        <end position="98"/>
    </location>
</feature>
<dbReference type="Gene3D" id="3.30.450.50">
    <property type="entry name" value="Longin domain"/>
    <property type="match status" value="1"/>
</dbReference>
<keyword evidence="3 10" id="KW-0812">Transmembrane</keyword>
<sequence>FGNVMFIGVARLVDRCVVASLSYNSTVDLAGVKEVLGQKMGMQPGTHYSFTTGQTAWHLLADQESRIYIVITASNYPARVATQCVDDLSRTFVAKAGEKSLDCKEKALDKACKSLFEKLCGKYDNLSEVDTLSGVTAKVESVKLVMQENVELALQNCVTLESIEEKAEQLQQQAGVFKKTAKDIKNKMWWKNLKMKLAIAFIILAIVGVILAITIPKAKAVADAVSGDDDEDGSRMLALD</sequence>
<evidence type="ECO:0000259" key="12">
    <source>
        <dbReference type="PROSITE" id="PS50892"/>
    </source>
</evidence>
<dbReference type="SUPFAM" id="SSF58038">
    <property type="entry name" value="SNARE fusion complex"/>
    <property type="match status" value="1"/>
</dbReference>
<protein>
    <recommendedName>
        <fullName evidence="15">V-SNARE coiled-coil homology domain-containing protein</fullName>
    </recommendedName>
</protein>
<dbReference type="InterPro" id="IPR001388">
    <property type="entry name" value="Synaptobrevin-like"/>
</dbReference>
<accession>A0ABQ6MD77</accession>
<dbReference type="SUPFAM" id="SSF64356">
    <property type="entry name" value="SNARE-like"/>
    <property type="match status" value="1"/>
</dbReference>
<evidence type="ECO:0000313" key="14">
    <source>
        <dbReference type="Proteomes" id="UP001165060"/>
    </source>
</evidence>
<comment type="subcellular location">
    <subcellularLocation>
        <location evidence="7">Endomembrane system</location>
        <topology evidence="7">Single-pass type IV membrane protein</topology>
    </subcellularLocation>
</comment>
<keyword evidence="6 10" id="KW-0472">Membrane</keyword>
<dbReference type="Pfam" id="PF00957">
    <property type="entry name" value="Synaptobrevin"/>
    <property type="match status" value="1"/>
</dbReference>
<evidence type="ECO:0000256" key="4">
    <source>
        <dbReference type="ARBA" id="ARBA00022927"/>
    </source>
</evidence>
<keyword evidence="14" id="KW-1185">Reference proteome</keyword>
<evidence type="ECO:0000256" key="2">
    <source>
        <dbReference type="ARBA" id="ARBA00022448"/>
    </source>
</evidence>